<gene>
    <name evidence="9" type="ORF">MICPUN_61702</name>
</gene>
<dbReference type="eggNOG" id="KOG2493">
    <property type="taxonomic scope" value="Eukaryota"/>
</dbReference>
<keyword evidence="3 7" id="KW-0592">Phosphate transport</keyword>
<sequence length="680" mass="71141">MTVERRPHRRSRAVVLTFALLACAPVAASAHRQKPNPSSAGGGGRRLLQSTPAAAEVTGVAAVVDGRDVVLPAALATCDAGVLECDNRKFLKNLEKHRQRVLDSSSYAPDGIAPPPPPACANYDGRFEEPGRLSWVLGLAAGFGALMTYGIGANDAANSWGTSVGSGAVSVTAAVLLGGVCEWLGAVGLGYGVSKTIKGTSKTDDARCWACGYCDSEMSLYMVAMCASLAAAAVFLMLVTFTAMPVSTTHSIVGGTVGAAAVGVGFGCLNWDWNSGGLSAIIASWVISPVFSGIIGVISYWLTHHTVVKPKLGGSPRRNAMIGQPILWSGQTFVIVFLILLKAQPTKGWTYREQAKIAGIAAAVVFALVATILNPIVHRSMPSVAAKRRREELEAEAHAPLDAKPLRRPTRFRSIHEGLYRFLVSATTGGSSTSSNDSGSPRCETANAAAAAATNASQPTSVMGSISTAIGDIVVRDSDERSRTRAGFLASSARITEEEFAAGMSEEEVDATYAFKYLLVFTAALESFAHGANDTANATGPFSAVYLTYSQGLDDCRKPETPAWIMAVAGFGVFLGVATMGHRVIRTIGKELTDINYQRGFCIEFASTLTVVLATVMEMPVSTTHCQVGAVVFVGAAAFGPGSVRWGLFGRIVLTWVLTLPIAGLTAAAVTAALRPAIVA</sequence>
<proteinExistence type="inferred from homology"/>
<feature type="chain" id="PRO_5002909488" description="Phosphate transporter" evidence="8">
    <location>
        <begin position="31"/>
        <end position="680"/>
    </location>
</feature>
<evidence type="ECO:0000256" key="5">
    <source>
        <dbReference type="ARBA" id="ARBA00022989"/>
    </source>
</evidence>
<name>C1FHZ9_MICCC</name>
<dbReference type="FunCoup" id="C1FHZ9">
    <property type="interactions" value="824"/>
</dbReference>
<dbReference type="OrthoDB" id="260807at2759"/>
<evidence type="ECO:0000313" key="10">
    <source>
        <dbReference type="Proteomes" id="UP000002009"/>
    </source>
</evidence>
<evidence type="ECO:0000256" key="6">
    <source>
        <dbReference type="ARBA" id="ARBA00023136"/>
    </source>
</evidence>
<dbReference type="PANTHER" id="PTHR11101">
    <property type="entry name" value="PHOSPHATE TRANSPORTER"/>
    <property type="match status" value="1"/>
</dbReference>
<evidence type="ECO:0000256" key="3">
    <source>
        <dbReference type="ARBA" id="ARBA00022592"/>
    </source>
</evidence>
<feature type="transmembrane region" description="Helical" evidence="7">
    <location>
        <begin position="355"/>
        <end position="377"/>
    </location>
</feature>
<keyword evidence="10" id="KW-1185">Reference proteome</keyword>
<evidence type="ECO:0000313" key="9">
    <source>
        <dbReference type="EMBL" id="ACO69637.1"/>
    </source>
</evidence>
<feature type="transmembrane region" description="Helical" evidence="7">
    <location>
        <begin position="597"/>
        <end position="616"/>
    </location>
</feature>
<dbReference type="Proteomes" id="UP000002009">
    <property type="component" value="Chromosome 10"/>
</dbReference>
<dbReference type="PROSITE" id="PS51257">
    <property type="entry name" value="PROKAR_LIPOPROTEIN"/>
    <property type="match status" value="1"/>
</dbReference>
<reference evidence="9 10" key="1">
    <citation type="journal article" date="2009" name="Science">
        <title>Green evolution and dynamic adaptations revealed by genomes of the marine picoeukaryotes Micromonas.</title>
        <authorList>
            <person name="Worden A.Z."/>
            <person name="Lee J.H."/>
            <person name="Mock T."/>
            <person name="Rouze P."/>
            <person name="Simmons M.P."/>
            <person name="Aerts A.L."/>
            <person name="Allen A.E."/>
            <person name="Cuvelier M.L."/>
            <person name="Derelle E."/>
            <person name="Everett M.V."/>
            <person name="Foulon E."/>
            <person name="Grimwood J."/>
            <person name="Gundlach H."/>
            <person name="Henrissat B."/>
            <person name="Napoli C."/>
            <person name="McDonald S.M."/>
            <person name="Parker M.S."/>
            <person name="Rombauts S."/>
            <person name="Salamov A."/>
            <person name="Von Dassow P."/>
            <person name="Badger J.H."/>
            <person name="Coutinho P.M."/>
            <person name="Demir E."/>
            <person name="Dubchak I."/>
            <person name="Gentemann C."/>
            <person name="Eikrem W."/>
            <person name="Gready J.E."/>
            <person name="John U."/>
            <person name="Lanier W."/>
            <person name="Lindquist E.A."/>
            <person name="Lucas S."/>
            <person name="Mayer K.F."/>
            <person name="Moreau H."/>
            <person name="Not F."/>
            <person name="Otillar R."/>
            <person name="Panaud O."/>
            <person name="Pangilinan J."/>
            <person name="Paulsen I."/>
            <person name="Piegu B."/>
            <person name="Poliakov A."/>
            <person name="Robbens S."/>
            <person name="Schmutz J."/>
            <person name="Toulza E."/>
            <person name="Wyss T."/>
            <person name="Zelensky A."/>
            <person name="Zhou K."/>
            <person name="Armbrust E.V."/>
            <person name="Bhattacharya D."/>
            <person name="Goodenough U.W."/>
            <person name="Van de Peer Y."/>
            <person name="Grigoriev I.V."/>
        </authorList>
    </citation>
    <scope>NUCLEOTIDE SEQUENCE [LARGE SCALE GENOMIC DNA]</scope>
    <source>
        <strain evidence="10">RCC299 / NOUM17</strain>
    </source>
</reference>
<feature type="signal peptide" evidence="8">
    <location>
        <begin position="1"/>
        <end position="30"/>
    </location>
</feature>
<keyword evidence="5 7" id="KW-1133">Transmembrane helix</keyword>
<comment type="function">
    <text evidence="7">Sodium-phosphate symporter.</text>
</comment>
<feature type="transmembrane region" description="Helical" evidence="7">
    <location>
        <begin position="322"/>
        <end position="343"/>
    </location>
</feature>
<dbReference type="AlphaFoldDB" id="C1FHZ9"/>
<dbReference type="InterPro" id="IPR001204">
    <property type="entry name" value="Phos_transporter"/>
</dbReference>
<comment type="similarity">
    <text evidence="7">Belongs to the inorganic phosphate transporter (PiT) (TC 2.A.20) family.</text>
</comment>
<dbReference type="EMBL" id="CP001576">
    <property type="protein sequence ID" value="ACO69637.1"/>
    <property type="molecule type" value="Genomic_DNA"/>
</dbReference>
<evidence type="ECO:0000256" key="4">
    <source>
        <dbReference type="ARBA" id="ARBA00022692"/>
    </source>
</evidence>
<comment type="subcellular location">
    <subcellularLocation>
        <location evidence="1 7">Membrane</location>
        <topology evidence="1 7">Multi-pass membrane protein</topology>
    </subcellularLocation>
</comment>
<dbReference type="InParanoid" id="C1FHZ9"/>
<keyword evidence="4 7" id="KW-0812">Transmembrane</keyword>
<feature type="transmembrane region" description="Helical" evidence="7">
    <location>
        <begin position="563"/>
        <end position="585"/>
    </location>
</feature>
<dbReference type="GO" id="GO:0035435">
    <property type="term" value="P:phosphate ion transmembrane transport"/>
    <property type="evidence" value="ECO:0007669"/>
    <property type="project" value="TreeGrafter"/>
</dbReference>
<feature type="transmembrane region" description="Helical" evidence="7">
    <location>
        <begin position="654"/>
        <end position="674"/>
    </location>
</feature>
<accession>C1FHZ9</accession>
<feature type="transmembrane region" description="Helical" evidence="7">
    <location>
        <begin position="628"/>
        <end position="648"/>
    </location>
</feature>
<dbReference type="GO" id="GO:0005315">
    <property type="term" value="F:phosphate transmembrane transporter activity"/>
    <property type="evidence" value="ECO:0007669"/>
    <property type="project" value="InterPro"/>
</dbReference>
<protein>
    <recommendedName>
        <fullName evidence="7">Phosphate transporter</fullName>
    </recommendedName>
</protein>
<keyword evidence="2 7" id="KW-0813">Transport</keyword>
<keyword evidence="6 7" id="KW-0472">Membrane</keyword>
<evidence type="ECO:0000256" key="2">
    <source>
        <dbReference type="ARBA" id="ARBA00022448"/>
    </source>
</evidence>
<dbReference type="GO" id="GO:0016020">
    <property type="term" value="C:membrane"/>
    <property type="evidence" value="ECO:0007669"/>
    <property type="project" value="UniProtKB-SubCell"/>
</dbReference>
<dbReference type="STRING" id="296587.C1FHZ9"/>
<dbReference type="GeneID" id="8246657"/>
<feature type="transmembrane region" description="Helical" evidence="7">
    <location>
        <begin position="251"/>
        <end position="273"/>
    </location>
</feature>
<dbReference type="OMA" id="AWKTGNA"/>
<dbReference type="KEGG" id="mis:MICPUN_61702"/>
<dbReference type="Pfam" id="PF01384">
    <property type="entry name" value="PHO4"/>
    <property type="match status" value="1"/>
</dbReference>
<evidence type="ECO:0000256" key="7">
    <source>
        <dbReference type="RuleBase" id="RU363058"/>
    </source>
</evidence>
<dbReference type="PANTHER" id="PTHR11101:SF80">
    <property type="entry name" value="PHOSPHATE TRANSPORTER"/>
    <property type="match status" value="1"/>
</dbReference>
<evidence type="ECO:0000256" key="8">
    <source>
        <dbReference type="SAM" id="SignalP"/>
    </source>
</evidence>
<feature type="transmembrane region" description="Helical" evidence="7">
    <location>
        <begin position="279"/>
        <end position="302"/>
    </location>
</feature>
<feature type="transmembrane region" description="Helical" evidence="7">
    <location>
        <begin position="218"/>
        <end position="239"/>
    </location>
</feature>
<dbReference type="RefSeq" id="XP_002508379.1">
    <property type="nucleotide sequence ID" value="XM_002508333.1"/>
</dbReference>
<keyword evidence="8" id="KW-0732">Signal</keyword>
<evidence type="ECO:0000256" key="1">
    <source>
        <dbReference type="ARBA" id="ARBA00004141"/>
    </source>
</evidence>
<organism evidence="9 10">
    <name type="scientific">Micromonas commoda (strain RCC299 / NOUM17 / CCMP2709)</name>
    <name type="common">Picoplanktonic green alga</name>
    <dbReference type="NCBI Taxonomy" id="296587"/>
    <lineage>
        <taxon>Eukaryota</taxon>
        <taxon>Viridiplantae</taxon>
        <taxon>Chlorophyta</taxon>
        <taxon>Mamiellophyceae</taxon>
        <taxon>Mamiellales</taxon>
        <taxon>Mamiellaceae</taxon>
        <taxon>Micromonas</taxon>
    </lineage>
</organism>